<evidence type="ECO:0000313" key="3">
    <source>
        <dbReference type="Proteomes" id="UP000541444"/>
    </source>
</evidence>
<sequence length="112" mass="12438">MTYASHLFCHSRKLKNAPSIIRNEYAILVRWFSREGSSSSSNDFVKIRGHDFSSTTNRFNYSCKAKDVDIFSVSLMAQVKGSVSRTAMRASNSSASLRAGQRRGFSSDSGID</sequence>
<gene>
    <name evidence="2" type="ORF">GIB67_041697</name>
</gene>
<evidence type="ECO:0000313" key="2">
    <source>
        <dbReference type="EMBL" id="KAF6157236.1"/>
    </source>
</evidence>
<evidence type="ECO:0000256" key="1">
    <source>
        <dbReference type="SAM" id="MobiDB-lite"/>
    </source>
</evidence>
<reference evidence="2 3" key="1">
    <citation type="journal article" date="2020" name="IScience">
        <title>Genome Sequencing of the Endangered Kingdonia uniflora (Circaeasteraceae, Ranunculales) Reveals Potential Mechanisms of Evolutionary Specialization.</title>
        <authorList>
            <person name="Sun Y."/>
            <person name="Deng T."/>
            <person name="Zhang A."/>
            <person name="Moore M.J."/>
            <person name="Landis J.B."/>
            <person name="Lin N."/>
            <person name="Zhang H."/>
            <person name="Zhang X."/>
            <person name="Huang J."/>
            <person name="Zhang X."/>
            <person name="Sun H."/>
            <person name="Wang H."/>
        </authorList>
    </citation>
    <scope>NUCLEOTIDE SEQUENCE [LARGE SCALE GENOMIC DNA]</scope>
    <source>
        <strain evidence="2">TB1705</strain>
        <tissue evidence="2">Leaf</tissue>
    </source>
</reference>
<accession>A0A7J7MQT2</accession>
<comment type="caution">
    <text evidence="2">The sequence shown here is derived from an EMBL/GenBank/DDBJ whole genome shotgun (WGS) entry which is preliminary data.</text>
</comment>
<dbReference type="EMBL" id="JACGCM010001281">
    <property type="protein sequence ID" value="KAF6157236.1"/>
    <property type="molecule type" value="Genomic_DNA"/>
</dbReference>
<dbReference type="OrthoDB" id="10602307at2759"/>
<feature type="region of interest" description="Disordered" evidence="1">
    <location>
        <begin position="86"/>
        <end position="112"/>
    </location>
</feature>
<proteinExistence type="predicted"/>
<organism evidence="2 3">
    <name type="scientific">Kingdonia uniflora</name>
    <dbReference type="NCBI Taxonomy" id="39325"/>
    <lineage>
        <taxon>Eukaryota</taxon>
        <taxon>Viridiplantae</taxon>
        <taxon>Streptophyta</taxon>
        <taxon>Embryophyta</taxon>
        <taxon>Tracheophyta</taxon>
        <taxon>Spermatophyta</taxon>
        <taxon>Magnoliopsida</taxon>
        <taxon>Ranunculales</taxon>
        <taxon>Circaeasteraceae</taxon>
        <taxon>Kingdonia</taxon>
    </lineage>
</organism>
<name>A0A7J7MQT2_9MAGN</name>
<dbReference type="Proteomes" id="UP000541444">
    <property type="component" value="Unassembled WGS sequence"/>
</dbReference>
<feature type="compositionally biased region" description="Polar residues" evidence="1">
    <location>
        <begin position="86"/>
        <end position="96"/>
    </location>
</feature>
<keyword evidence="3" id="KW-1185">Reference proteome</keyword>
<protein>
    <submittedName>
        <fullName evidence="2">Uncharacterized protein</fullName>
    </submittedName>
</protein>
<dbReference type="AlphaFoldDB" id="A0A7J7MQT2"/>